<dbReference type="GO" id="GO:0012501">
    <property type="term" value="P:programmed cell death"/>
    <property type="evidence" value="ECO:0007669"/>
    <property type="project" value="TreeGrafter"/>
</dbReference>
<feature type="non-terminal residue" evidence="2">
    <location>
        <position position="1"/>
    </location>
</feature>
<dbReference type="GO" id="GO:0004252">
    <property type="term" value="F:serine-type endopeptidase activity"/>
    <property type="evidence" value="ECO:0007669"/>
    <property type="project" value="InterPro"/>
</dbReference>
<dbReference type="AlphaFoldDB" id="A0AAV4H8B9"/>
<feature type="non-terminal residue" evidence="2">
    <location>
        <position position="65"/>
    </location>
</feature>
<accession>A0AAV4H8B9</accession>
<keyword evidence="2" id="KW-0645">Protease</keyword>
<dbReference type="Proteomes" id="UP000762676">
    <property type="component" value="Unassembled WGS sequence"/>
</dbReference>
<evidence type="ECO:0000256" key="1">
    <source>
        <dbReference type="ARBA" id="ARBA00010541"/>
    </source>
</evidence>
<protein>
    <submittedName>
        <fullName evidence="2">Serine protease HTRA1</fullName>
    </submittedName>
</protein>
<reference evidence="2 3" key="1">
    <citation type="journal article" date="2021" name="Elife">
        <title>Chloroplast acquisition without the gene transfer in kleptoplastic sea slugs, Plakobranchus ocellatus.</title>
        <authorList>
            <person name="Maeda T."/>
            <person name="Takahashi S."/>
            <person name="Yoshida T."/>
            <person name="Shimamura S."/>
            <person name="Takaki Y."/>
            <person name="Nagai Y."/>
            <person name="Toyoda A."/>
            <person name="Suzuki Y."/>
            <person name="Arimoto A."/>
            <person name="Ishii H."/>
            <person name="Satoh N."/>
            <person name="Nishiyama T."/>
            <person name="Hasebe M."/>
            <person name="Maruyama T."/>
            <person name="Minagawa J."/>
            <person name="Obokata J."/>
            <person name="Shigenobu S."/>
        </authorList>
    </citation>
    <scope>NUCLEOTIDE SEQUENCE [LARGE SCALE GENOMIC DNA]</scope>
</reference>
<comment type="caution">
    <text evidence="2">The sequence shown here is derived from an EMBL/GenBank/DDBJ whole genome shotgun (WGS) entry which is preliminary data.</text>
</comment>
<dbReference type="InterPro" id="IPR001940">
    <property type="entry name" value="Peptidase_S1C"/>
</dbReference>
<sequence>KDLPIIPLGMSTNIRPGEFVAAMGSPLSLHKTVTIGIVSSPLRASKELGMDRDKMDYIQTDATIG</sequence>
<gene>
    <name evidence="2" type="ORF">ElyMa_006215100</name>
</gene>
<keyword evidence="2" id="KW-0378">Hydrolase</keyword>
<evidence type="ECO:0000313" key="3">
    <source>
        <dbReference type="Proteomes" id="UP000762676"/>
    </source>
</evidence>
<dbReference type="GO" id="GO:0043065">
    <property type="term" value="P:positive regulation of apoptotic process"/>
    <property type="evidence" value="ECO:0007669"/>
    <property type="project" value="TreeGrafter"/>
</dbReference>
<keyword evidence="3" id="KW-1185">Reference proteome</keyword>
<dbReference type="InterPro" id="IPR009003">
    <property type="entry name" value="Peptidase_S1_PA"/>
</dbReference>
<evidence type="ECO:0000313" key="2">
    <source>
        <dbReference type="EMBL" id="GFR93000.1"/>
    </source>
</evidence>
<dbReference type="PANTHER" id="PTHR22939">
    <property type="entry name" value="SERINE PROTEASE FAMILY S1C HTRA-RELATED"/>
    <property type="match status" value="1"/>
</dbReference>
<dbReference type="Gene3D" id="2.40.10.120">
    <property type="match status" value="1"/>
</dbReference>
<comment type="similarity">
    <text evidence="1">Belongs to the peptidase S1C family.</text>
</comment>
<organism evidence="2 3">
    <name type="scientific">Elysia marginata</name>
    <dbReference type="NCBI Taxonomy" id="1093978"/>
    <lineage>
        <taxon>Eukaryota</taxon>
        <taxon>Metazoa</taxon>
        <taxon>Spiralia</taxon>
        <taxon>Lophotrochozoa</taxon>
        <taxon>Mollusca</taxon>
        <taxon>Gastropoda</taxon>
        <taxon>Heterobranchia</taxon>
        <taxon>Euthyneura</taxon>
        <taxon>Panpulmonata</taxon>
        <taxon>Sacoglossa</taxon>
        <taxon>Placobranchoidea</taxon>
        <taxon>Plakobranchidae</taxon>
        <taxon>Elysia</taxon>
    </lineage>
</organism>
<dbReference type="GO" id="GO:0006508">
    <property type="term" value="P:proteolysis"/>
    <property type="evidence" value="ECO:0007669"/>
    <property type="project" value="UniProtKB-KW"/>
</dbReference>
<dbReference type="EMBL" id="BMAT01012471">
    <property type="protein sequence ID" value="GFR93000.1"/>
    <property type="molecule type" value="Genomic_DNA"/>
</dbReference>
<proteinExistence type="inferred from homology"/>
<dbReference type="PANTHER" id="PTHR22939:SF129">
    <property type="entry name" value="SERINE PROTEASE HTRA2, MITOCHONDRIAL"/>
    <property type="match status" value="1"/>
</dbReference>
<dbReference type="SUPFAM" id="SSF50494">
    <property type="entry name" value="Trypsin-like serine proteases"/>
    <property type="match status" value="1"/>
</dbReference>
<name>A0AAV4H8B9_9GAST</name>
<dbReference type="PRINTS" id="PR00834">
    <property type="entry name" value="PROTEASES2C"/>
</dbReference>